<dbReference type="Proteomes" id="UP001590950">
    <property type="component" value="Unassembled WGS sequence"/>
</dbReference>
<feature type="compositionally biased region" description="Acidic residues" evidence="1">
    <location>
        <begin position="1"/>
        <end position="14"/>
    </location>
</feature>
<dbReference type="InterPro" id="IPR018606">
    <property type="entry name" value="Arb1"/>
</dbReference>
<dbReference type="EMBL" id="JBEFKJ010000009">
    <property type="protein sequence ID" value="KAL2044415.1"/>
    <property type="molecule type" value="Genomic_DNA"/>
</dbReference>
<feature type="region of interest" description="Disordered" evidence="1">
    <location>
        <begin position="560"/>
        <end position="664"/>
    </location>
</feature>
<feature type="compositionally biased region" description="Polar residues" evidence="1">
    <location>
        <begin position="72"/>
        <end position="83"/>
    </location>
</feature>
<feature type="compositionally biased region" description="Polar residues" evidence="1">
    <location>
        <begin position="31"/>
        <end position="52"/>
    </location>
</feature>
<feature type="region of interest" description="Disordered" evidence="1">
    <location>
        <begin position="1"/>
        <end position="166"/>
    </location>
</feature>
<evidence type="ECO:0008006" key="4">
    <source>
        <dbReference type="Google" id="ProtNLM"/>
    </source>
</evidence>
<evidence type="ECO:0000256" key="1">
    <source>
        <dbReference type="SAM" id="MobiDB-lite"/>
    </source>
</evidence>
<evidence type="ECO:0000313" key="2">
    <source>
        <dbReference type="EMBL" id="KAL2044415.1"/>
    </source>
</evidence>
<feature type="compositionally biased region" description="Basic and acidic residues" evidence="1">
    <location>
        <begin position="599"/>
        <end position="629"/>
    </location>
</feature>
<proteinExistence type="predicted"/>
<feature type="compositionally biased region" description="Basic and acidic residues" evidence="1">
    <location>
        <begin position="84"/>
        <end position="93"/>
    </location>
</feature>
<dbReference type="Pfam" id="PF09692">
    <property type="entry name" value="Arb1"/>
    <property type="match status" value="1"/>
</dbReference>
<organism evidence="2 3">
    <name type="scientific">Stereocaulon virgatum</name>
    <dbReference type="NCBI Taxonomy" id="373712"/>
    <lineage>
        <taxon>Eukaryota</taxon>
        <taxon>Fungi</taxon>
        <taxon>Dikarya</taxon>
        <taxon>Ascomycota</taxon>
        <taxon>Pezizomycotina</taxon>
        <taxon>Lecanoromycetes</taxon>
        <taxon>OSLEUM clade</taxon>
        <taxon>Lecanoromycetidae</taxon>
        <taxon>Lecanorales</taxon>
        <taxon>Lecanorineae</taxon>
        <taxon>Stereocaulaceae</taxon>
        <taxon>Stereocaulon</taxon>
    </lineage>
</organism>
<reference evidence="2 3" key="1">
    <citation type="submission" date="2024-09" db="EMBL/GenBank/DDBJ databases">
        <title>Rethinking Asexuality: The Enigmatic Case of Functional Sexual Genes in Lepraria (Stereocaulaceae).</title>
        <authorList>
            <person name="Doellman M."/>
            <person name="Sun Y."/>
            <person name="Barcenas-Pena A."/>
            <person name="Lumbsch H.T."/>
            <person name="Grewe F."/>
        </authorList>
    </citation>
    <scope>NUCLEOTIDE SEQUENCE [LARGE SCALE GENOMIC DNA]</scope>
    <source>
        <strain evidence="2 3">Mercado 3170</strain>
    </source>
</reference>
<comment type="caution">
    <text evidence="2">The sequence shown here is derived from an EMBL/GenBank/DDBJ whole genome shotgun (WGS) entry which is preliminary data.</text>
</comment>
<feature type="compositionally biased region" description="Acidic residues" evidence="1">
    <location>
        <begin position="571"/>
        <end position="587"/>
    </location>
</feature>
<evidence type="ECO:0000313" key="3">
    <source>
        <dbReference type="Proteomes" id="UP001590950"/>
    </source>
</evidence>
<gene>
    <name evidence="2" type="ORF">N7G274_003120</name>
</gene>
<name>A0ABR4AGY1_9LECA</name>
<feature type="compositionally biased region" description="Basic residues" evidence="1">
    <location>
        <begin position="149"/>
        <end position="161"/>
    </location>
</feature>
<feature type="compositionally biased region" description="Acidic residues" evidence="1">
    <location>
        <begin position="109"/>
        <end position="120"/>
    </location>
</feature>
<protein>
    <recommendedName>
        <fullName evidence="4">Argonaute complex, subunit Arb1</fullName>
    </recommendedName>
</protein>
<accession>A0ABR4AGY1</accession>
<keyword evidence="3" id="KW-1185">Reference proteome</keyword>
<feature type="compositionally biased region" description="Acidic residues" evidence="1">
    <location>
        <begin position="132"/>
        <end position="141"/>
    </location>
</feature>
<sequence>MEEENQVLEEEGVESPDALSRNGHHSAVDPNGNTVTDPSLDASQSDHLTNTSEDAKHISANGVRKHTALSEFDSNSASLPNDASSKEWSRSEADTNPIVNSKNAPFMIPDDDDDDDDDEAPSNPNIEQVLPEGEEDQEPENNADAQIGTKKRKKRKPKSKRGLNAPNGFEEYYVDAPLTPAEFEEEKGIYDLSYAFAQRIETAIQRFVARRNLDSARKTLFDRYLVHGGVEGGQKMFGGLDATSLATKTSAEIAELSATNYVGGDKGGPGDPTWVVDFEGCLKSFLSIQFPAQWELTSEEMVKYNVNIIRNFLNYLLHHDVCPEYRDQINAARAICDKAQKELWSIAELLPILPGDFNMACSIIFGGMYQGLYAEKQQWMEGLDLDFNAGMSPEQARKTFKMALAANANDEMFEKYRKQLKEKACKVVSTEDTGLEVTEILLPHQEARALYVQRQCAGLRTIGKMKARTWLPPDTEDEDLTEEEEAALAGTTPVIKAYEFWIEEELLQKCFVGMKFEAKVTHLSFGVSYFDAIAGVHCSFYQMVPNKLMEGWRQPEKEWLPYKARGPGGPDVDDDFNDDFEGEDGEPGVEKKKKKKPAKKDGAGQGSHDKSEATQPEVKERDNDRDKTHATAGIDATEKEAMNAQLEGEVESNVKGPEEAVVQA</sequence>